<dbReference type="CDD" id="cd12148">
    <property type="entry name" value="fungal_TF_MHR"/>
    <property type="match status" value="1"/>
</dbReference>
<accession>A0A8H6JP37</accession>
<evidence type="ECO:0000259" key="3">
    <source>
        <dbReference type="PROSITE" id="PS50048"/>
    </source>
</evidence>
<dbReference type="GO" id="GO:0008270">
    <property type="term" value="F:zinc ion binding"/>
    <property type="evidence" value="ECO:0007669"/>
    <property type="project" value="InterPro"/>
</dbReference>
<dbReference type="PANTHER" id="PTHR47256">
    <property type="entry name" value="ZN(II)2CYS6 TRANSCRIPTION FACTOR (EUROFUNG)-RELATED"/>
    <property type="match status" value="1"/>
</dbReference>
<evidence type="ECO:0000256" key="2">
    <source>
        <dbReference type="SAM" id="MobiDB-lite"/>
    </source>
</evidence>
<reference evidence="4 5" key="1">
    <citation type="journal article" date="2020" name="Phytopathology">
        <title>Genome Sequence Resources of Colletotrichum truncatum, C. plurivorum, C. musicola, and C. sojae: Four Species Pathogenic to Soybean (Glycine max).</title>
        <authorList>
            <person name="Rogerio F."/>
            <person name="Boufleur T.R."/>
            <person name="Ciampi-Guillardi M."/>
            <person name="Sukno S.A."/>
            <person name="Thon M.R."/>
            <person name="Massola Junior N.S."/>
            <person name="Baroncelli R."/>
        </authorList>
    </citation>
    <scope>NUCLEOTIDE SEQUENCE [LARGE SCALE GENOMIC DNA]</scope>
    <source>
        <strain evidence="4 5">LFN0009</strain>
    </source>
</reference>
<dbReference type="CDD" id="cd00067">
    <property type="entry name" value="GAL4"/>
    <property type="match status" value="1"/>
</dbReference>
<name>A0A8H6JP37_9PEZI</name>
<dbReference type="InterPro" id="IPR053187">
    <property type="entry name" value="Notoamide_regulator"/>
</dbReference>
<dbReference type="Proteomes" id="UP000652219">
    <property type="component" value="Unassembled WGS sequence"/>
</dbReference>
<evidence type="ECO:0000256" key="1">
    <source>
        <dbReference type="ARBA" id="ARBA00023242"/>
    </source>
</evidence>
<dbReference type="PROSITE" id="PS00463">
    <property type="entry name" value="ZN2_CY6_FUNGAL_1"/>
    <property type="match status" value="1"/>
</dbReference>
<dbReference type="GO" id="GO:0000981">
    <property type="term" value="F:DNA-binding transcription factor activity, RNA polymerase II-specific"/>
    <property type="evidence" value="ECO:0007669"/>
    <property type="project" value="InterPro"/>
</dbReference>
<feature type="domain" description="Zn(2)-C6 fungal-type" evidence="3">
    <location>
        <begin position="37"/>
        <end position="67"/>
    </location>
</feature>
<evidence type="ECO:0000313" key="4">
    <source>
        <dbReference type="EMBL" id="KAF6816113.1"/>
    </source>
</evidence>
<dbReference type="PANTHER" id="PTHR47256:SF1">
    <property type="entry name" value="ZN(II)2CYS6 TRANSCRIPTION FACTOR (EUROFUNG)"/>
    <property type="match status" value="1"/>
</dbReference>
<feature type="region of interest" description="Disordered" evidence="2">
    <location>
        <begin position="1"/>
        <end position="28"/>
    </location>
</feature>
<dbReference type="AlphaFoldDB" id="A0A8H6JP37"/>
<proteinExistence type="predicted"/>
<dbReference type="InterPro" id="IPR036864">
    <property type="entry name" value="Zn2-C6_fun-type_DNA-bd_sf"/>
</dbReference>
<dbReference type="SUPFAM" id="SSF57701">
    <property type="entry name" value="Zn2/Cys6 DNA-binding domain"/>
    <property type="match status" value="1"/>
</dbReference>
<dbReference type="EMBL" id="WIGN01000030">
    <property type="protein sequence ID" value="KAF6816113.1"/>
    <property type="molecule type" value="Genomic_DNA"/>
</dbReference>
<evidence type="ECO:0000313" key="5">
    <source>
        <dbReference type="Proteomes" id="UP000652219"/>
    </source>
</evidence>
<protein>
    <submittedName>
        <fullName evidence="4">N-terminal fungal transcription regulatory domain-containing protein (Zinc finger protein)</fullName>
    </submittedName>
</protein>
<dbReference type="SMART" id="SM00066">
    <property type="entry name" value="GAL4"/>
    <property type="match status" value="1"/>
</dbReference>
<gene>
    <name evidence="4" type="ORF">CSOJ01_03176</name>
</gene>
<keyword evidence="1" id="KW-0539">Nucleus</keyword>
<keyword evidence="5" id="KW-1185">Reference proteome</keyword>
<dbReference type="Gene3D" id="4.10.240.10">
    <property type="entry name" value="Zn(2)-C6 fungal-type DNA-binding domain"/>
    <property type="match status" value="1"/>
</dbReference>
<organism evidence="4 5">
    <name type="scientific">Colletotrichum sojae</name>
    <dbReference type="NCBI Taxonomy" id="2175907"/>
    <lineage>
        <taxon>Eukaryota</taxon>
        <taxon>Fungi</taxon>
        <taxon>Dikarya</taxon>
        <taxon>Ascomycota</taxon>
        <taxon>Pezizomycotina</taxon>
        <taxon>Sordariomycetes</taxon>
        <taxon>Hypocreomycetidae</taxon>
        <taxon>Glomerellales</taxon>
        <taxon>Glomerellaceae</taxon>
        <taxon>Colletotrichum</taxon>
        <taxon>Colletotrichum orchidearum species complex</taxon>
    </lineage>
</organism>
<comment type="caution">
    <text evidence="4">The sequence shown here is derived from an EMBL/GenBank/DDBJ whole genome shotgun (WGS) entry which is preliminary data.</text>
</comment>
<dbReference type="PROSITE" id="PS50048">
    <property type="entry name" value="ZN2_CY6_FUNGAL_2"/>
    <property type="match status" value="1"/>
</dbReference>
<dbReference type="InterPro" id="IPR001138">
    <property type="entry name" value="Zn2Cys6_DnaBD"/>
</dbReference>
<dbReference type="Pfam" id="PF00172">
    <property type="entry name" value="Zn_clus"/>
    <property type="match status" value="1"/>
</dbReference>
<feature type="region of interest" description="Disordered" evidence="2">
    <location>
        <begin position="192"/>
        <end position="212"/>
    </location>
</feature>
<sequence>MSKRLAPLLPAEDGSEPSPFDTNNLDSKRKRVGTEIACNACRRRKTRCDGLRPLCAACRKRSTDCEYVEKRDGPKSNQSPDGSREVLDLLRSAPEAQAYQMLRLLRANGDFESILSAVKGGMDGMARPSDGDTARVLRPASSTLEFELMVSNSTAYPALRQSPLTVFERQSLLKASRLHRSKSLDDQLHGVELNGQAPTSSPAGSTNMVPAGRILPPLSLENRSALDEPAGTRQAPVGSDLCDSRLNNLRIDFWTDLPVADAYAARVISLYLTTDHPVLGVFDPDLFIHDLVYRRHNHCSRLLVNSLMYWGCQMFTALDEKASDLAQLFCTEAEQLWIQERESNTLLNAASAQLLSLAYLGHGKDHFVLNLTTLFYQQPGLEYPNHPPAYPIPGEDPSECYIGQTSSTSSNSSENSLPAYMGKTFPTLCRFWSIIHGVTLAYYKNQPGPLPDHASLEFAEFKYRELLAWMEALRSDQVLRTGCPHHVVIFHIWFHAAVLDIFRPFVRRPRRERPRLKTFAAPRSTPDAAFNASLNQLKQLVVDYRCHYESSTYTLLWHTALIYVANAVLHETHDPQWRFYFLACIYAYEALRKPYRIAEVISRGLLTMTLRDGDISGQEARRLLRQIKDVDGSHASGDVRATFMVDLDLAMIDPEAARVENLAERFEDIALFREFTTVDDDDARKFRRMESTGSGG</sequence>
<feature type="compositionally biased region" description="Polar residues" evidence="2">
    <location>
        <begin position="196"/>
        <end position="208"/>
    </location>
</feature>